<dbReference type="PANTHER" id="PTHR30472:SF67">
    <property type="entry name" value="PERMEASE OF ABC TRANSPORTER-RELATED"/>
    <property type="match status" value="1"/>
</dbReference>
<dbReference type="PANTHER" id="PTHR30472">
    <property type="entry name" value="FERRIC ENTEROBACTIN TRANSPORT SYSTEM PERMEASE PROTEIN"/>
    <property type="match status" value="1"/>
</dbReference>
<evidence type="ECO:0000313" key="9">
    <source>
        <dbReference type="EMBL" id="MBE9373123.1"/>
    </source>
</evidence>
<evidence type="ECO:0000256" key="3">
    <source>
        <dbReference type="ARBA" id="ARBA00022448"/>
    </source>
</evidence>
<dbReference type="RefSeq" id="WP_193926565.1">
    <property type="nucleotide sequence ID" value="NZ_JADEYC010000002.1"/>
</dbReference>
<dbReference type="GO" id="GO:0033214">
    <property type="term" value="P:siderophore-iron import into cell"/>
    <property type="evidence" value="ECO:0007669"/>
    <property type="project" value="TreeGrafter"/>
</dbReference>
<dbReference type="GO" id="GO:0022857">
    <property type="term" value="F:transmembrane transporter activity"/>
    <property type="evidence" value="ECO:0007669"/>
    <property type="project" value="InterPro"/>
</dbReference>
<dbReference type="Proteomes" id="UP000598360">
    <property type="component" value="Unassembled WGS sequence"/>
</dbReference>
<name>A0A929B7P6_9PSEU</name>
<keyword evidence="3" id="KW-0813">Transport</keyword>
<feature type="transmembrane region" description="Helical" evidence="8">
    <location>
        <begin position="190"/>
        <end position="219"/>
    </location>
</feature>
<feature type="transmembrane region" description="Helical" evidence="8">
    <location>
        <begin position="249"/>
        <end position="275"/>
    </location>
</feature>
<dbReference type="InterPro" id="IPR000522">
    <property type="entry name" value="ABC_transptr_permease_BtuC"/>
</dbReference>
<evidence type="ECO:0000313" key="10">
    <source>
        <dbReference type="Proteomes" id="UP000598360"/>
    </source>
</evidence>
<keyword evidence="10" id="KW-1185">Reference proteome</keyword>
<keyword evidence="7 8" id="KW-0472">Membrane</keyword>
<comment type="similarity">
    <text evidence="2">Belongs to the binding-protein-dependent transport system permease family. FecCD subfamily.</text>
</comment>
<keyword evidence="4" id="KW-1003">Cell membrane</keyword>
<evidence type="ECO:0000256" key="7">
    <source>
        <dbReference type="ARBA" id="ARBA00023136"/>
    </source>
</evidence>
<keyword evidence="5 8" id="KW-0812">Transmembrane</keyword>
<dbReference type="Gene3D" id="1.10.3470.10">
    <property type="entry name" value="ABC transporter involved in vitamin B12 uptake, BtuC"/>
    <property type="match status" value="1"/>
</dbReference>
<comment type="caution">
    <text evidence="9">The sequence shown here is derived from an EMBL/GenBank/DDBJ whole genome shotgun (WGS) entry which is preliminary data.</text>
</comment>
<feature type="transmembrane region" description="Helical" evidence="8">
    <location>
        <begin position="158"/>
        <end position="178"/>
    </location>
</feature>
<protein>
    <submittedName>
        <fullName evidence="9">Iron chelate uptake ABC transporter family permease subunit</fullName>
    </submittedName>
</protein>
<evidence type="ECO:0000256" key="8">
    <source>
        <dbReference type="SAM" id="Phobius"/>
    </source>
</evidence>
<feature type="transmembrane region" description="Helical" evidence="8">
    <location>
        <begin position="318"/>
        <end position="337"/>
    </location>
</feature>
<evidence type="ECO:0000256" key="4">
    <source>
        <dbReference type="ARBA" id="ARBA00022475"/>
    </source>
</evidence>
<feature type="transmembrane region" description="Helical" evidence="8">
    <location>
        <begin position="131"/>
        <end position="151"/>
    </location>
</feature>
<evidence type="ECO:0000256" key="5">
    <source>
        <dbReference type="ARBA" id="ARBA00022692"/>
    </source>
</evidence>
<gene>
    <name evidence="9" type="ORF">IQ251_01545</name>
</gene>
<feature type="transmembrane region" description="Helical" evidence="8">
    <location>
        <begin position="73"/>
        <end position="90"/>
    </location>
</feature>
<comment type="subcellular location">
    <subcellularLocation>
        <location evidence="1">Cell membrane</location>
        <topology evidence="1">Multi-pass membrane protein</topology>
    </subcellularLocation>
</comment>
<evidence type="ECO:0000256" key="2">
    <source>
        <dbReference type="ARBA" id="ARBA00007935"/>
    </source>
</evidence>
<dbReference type="Pfam" id="PF01032">
    <property type="entry name" value="FecCD"/>
    <property type="match status" value="1"/>
</dbReference>
<dbReference type="CDD" id="cd06550">
    <property type="entry name" value="TM_ABC_iron-siderophores_like"/>
    <property type="match status" value="1"/>
</dbReference>
<feature type="transmembrane region" description="Helical" evidence="8">
    <location>
        <begin position="102"/>
        <end position="125"/>
    </location>
</feature>
<keyword evidence="6 8" id="KW-1133">Transmembrane helix</keyword>
<dbReference type="InterPro" id="IPR037294">
    <property type="entry name" value="ABC_BtuC-like"/>
</dbReference>
<accession>A0A929B7P6</accession>
<organism evidence="9 10">
    <name type="scientific">Saccharopolyspora montiporae</name>
    <dbReference type="NCBI Taxonomy" id="2781240"/>
    <lineage>
        <taxon>Bacteria</taxon>
        <taxon>Bacillati</taxon>
        <taxon>Actinomycetota</taxon>
        <taxon>Actinomycetes</taxon>
        <taxon>Pseudonocardiales</taxon>
        <taxon>Pseudonocardiaceae</taxon>
        <taxon>Saccharopolyspora</taxon>
    </lineage>
</organism>
<reference evidence="9" key="1">
    <citation type="submission" date="2020-10" db="EMBL/GenBank/DDBJ databases">
        <title>Diversity and distribution of actinomycetes associated with coral in the coast of Hainan.</title>
        <authorList>
            <person name="Li F."/>
        </authorList>
    </citation>
    <scope>NUCLEOTIDE SEQUENCE</scope>
    <source>
        <strain evidence="9">HNM0983</strain>
    </source>
</reference>
<dbReference type="EMBL" id="JADEYC010000002">
    <property type="protein sequence ID" value="MBE9373123.1"/>
    <property type="molecule type" value="Genomic_DNA"/>
</dbReference>
<dbReference type="AlphaFoldDB" id="A0A929B7P6"/>
<evidence type="ECO:0000256" key="1">
    <source>
        <dbReference type="ARBA" id="ARBA00004651"/>
    </source>
</evidence>
<dbReference type="SUPFAM" id="SSF81345">
    <property type="entry name" value="ABC transporter involved in vitamin B12 uptake, BtuC"/>
    <property type="match status" value="1"/>
</dbReference>
<feature type="transmembrane region" description="Helical" evidence="8">
    <location>
        <begin position="287"/>
        <end position="306"/>
    </location>
</feature>
<proteinExistence type="inferred from homology"/>
<dbReference type="GO" id="GO:0005886">
    <property type="term" value="C:plasma membrane"/>
    <property type="evidence" value="ECO:0007669"/>
    <property type="project" value="UniProtKB-SubCell"/>
</dbReference>
<evidence type="ECO:0000256" key="6">
    <source>
        <dbReference type="ARBA" id="ARBA00022989"/>
    </source>
</evidence>
<sequence length="343" mass="34882">MSRLLDREHRAVLLLVLGFPALLLSLAAVITQGPADLTVPEVFEVVGARLGLGETDLSRISQGIVWELRLPRALLAAICGAGLAVCGAVLQSLLRNPLADPFLLGVSSGASTGAVTVTVLGLGFGAVGLTAGAFVGALLAFGLVMLLAHLAGGGTSRVILAGVAGTQLFSSLTSYIVMTSADAEQTQAVLFWLLGSLSGARWTDVAVTAVICLVALALCLSQAGKLDAFAFGSDAATSLGVDVRVLRTALLVITALLTASLVAAAGAIGFVGLVLPQAVRLLVGPGHRVLLPVTALWAAVLLVWVDSLASTLAAPQEVPVGVLTALVGVPVFALILIRKRVNR</sequence>
<dbReference type="FunFam" id="1.10.3470.10:FF:000001">
    <property type="entry name" value="Vitamin B12 ABC transporter permease BtuC"/>
    <property type="match status" value="1"/>
</dbReference>